<keyword evidence="4" id="KW-0539">Nucleus</keyword>
<keyword evidence="3" id="KW-0804">Transcription</keyword>
<accession>A0A9N9BXQ2</accession>
<sequence>MNNHERIASGSKSHLVNKNKSNQSDTNSKHTKNKHLEDVNEIFDNSSVEISTDEKQSERKNHSRHKIADLNINITKQESINNLPFSRVTAKLLIHLAPSFLKNVEVSIMEYLEEIMFRYVPQLKGFPISLETIGIPDGAGYLFEDTPFTSIWVDCEMISFIPEKVGVVQLQSPTHIGMLLYRYYNASIPIQYIPTDKFRWRPNKEWTKPTLDIESVSLGNWIDLTNDHVIEKDDEVGFEVVELEYNEFEEVCTVIGTLGPKPSPEDLIGSSYPFDFREEILQYEARHDIKLPRNTTGEA</sequence>
<dbReference type="GO" id="GO:0006352">
    <property type="term" value="P:DNA-templated transcription initiation"/>
    <property type="evidence" value="ECO:0007669"/>
    <property type="project" value="InterPro"/>
</dbReference>
<feature type="compositionally biased region" description="Polar residues" evidence="5">
    <location>
        <begin position="10"/>
        <end position="26"/>
    </location>
</feature>
<evidence type="ECO:0000256" key="5">
    <source>
        <dbReference type="SAM" id="MobiDB-lite"/>
    </source>
</evidence>
<dbReference type="Pfam" id="PF17875">
    <property type="entry name" value="RPA43_OB"/>
    <property type="match status" value="1"/>
</dbReference>
<name>A0A9N9BXQ2_9GLOM</name>
<evidence type="ECO:0000256" key="3">
    <source>
        <dbReference type="ARBA" id="ARBA00023163"/>
    </source>
</evidence>
<comment type="subcellular location">
    <subcellularLocation>
        <location evidence="1">Nucleus</location>
    </subcellularLocation>
</comment>
<protein>
    <submittedName>
        <fullName evidence="7">6061_t:CDS:1</fullName>
    </submittedName>
</protein>
<evidence type="ECO:0000259" key="6">
    <source>
        <dbReference type="Pfam" id="PF17875"/>
    </source>
</evidence>
<dbReference type="GO" id="GO:0005736">
    <property type="term" value="C:RNA polymerase I complex"/>
    <property type="evidence" value="ECO:0007669"/>
    <property type="project" value="TreeGrafter"/>
</dbReference>
<feature type="region of interest" description="Disordered" evidence="5">
    <location>
        <begin position="1"/>
        <end position="38"/>
    </location>
</feature>
<dbReference type="InterPro" id="IPR045113">
    <property type="entry name" value="Rpb7-like"/>
</dbReference>
<dbReference type="InterPro" id="IPR041178">
    <property type="entry name" value="RPA43_OB"/>
</dbReference>
<evidence type="ECO:0000256" key="2">
    <source>
        <dbReference type="ARBA" id="ARBA00022478"/>
    </source>
</evidence>
<dbReference type="Proteomes" id="UP000789831">
    <property type="component" value="Unassembled WGS sequence"/>
</dbReference>
<dbReference type="GO" id="GO:0006362">
    <property type="term" value="P:transcription elongation by RNA polymerase I"/>
    <property type="evidence" value="ECO:0007669"/>
    <property type="project" value="TreeGrafter"/>
</dbReference>
<dbReference type="EMBL" id="CAJVPL010001697">
    <property type="protein sequence ID" value="CAG8583523.1"/>
    <property type="molecule type" value="Genomic_DNA"/>
</dbReference>
<comment type="caution">
    <text evidence="7">The sequence shown here is derived from an EMBL/GenBank/DDBJ whole genome shotgun (WGS) entry which is preliminary data.</text>
</comment>
<evidence type="ECO:0000313" key="7">
    <source>
        <dbReference type="EMBL" id="CAG8583523.1"/>
    </source>
</evidence>
<dbReference type="PANTHER" id="PTHR12709:SF5">
    <property type="entry name" value="DNA-DIRECTED RNA POLYMERASE I SUBUNIT RPA43"/>
    <property type="match status" value="1"/>
</dbReference>
<evidence type="ECO:0000256" key="4">
    <source>
        <dbReference type="ARBA" id="ARBA00023242"/>
    </source>
</evidence>
<evidence type="ECO:0000256" key="1">
    <source>
        <dbReference type="ARBA" id="ARBA00004123"/>
    </source>
</evidence>
<evidence type="ECO:0000313" key="8">
    <source>
        <dbReference type="Proteomes" id="UP000789831"/>
    </source>
</evidence>
<dbReference type="InterPro" id="IPR036898">
    <property type="entry name" value="RNA_pol_Rpb7-like_N_sf"/>
</dbReference>
<organism evidence="7 8">
    <name type="scientific">Ambispora gerdemannii</name>
    <dbReference type="NCBI Taxonomy" id="144530"/>
    <lineage>
        <taxon>Eukaryota</taxon>
        <taxon>Fungi</taxon>
        <taxon>Fungi incertae sedis</taxon>
        <taxon>Mucoromycota</taxon>
        <taxon>Glomeromycotina</taxon>
        <taxon>Glomeromycetes</taxon>
        <taxon>Archaeosporales</taxon>
        <taxon>Ambisporaceae</taxon>
        <taxon>Ambispora</taxon>
    </lineage>
</organism>
<proteinExistence type="predicted"/>
<dbReference type="Gene3D" id="2.40.50.1060">
    <property type="match status" value="1"/>
</dbReference>
<feature type="domain" description="RPA43 OB" evidence="6">
    <location>
        <begin position="166"/>
        <end position="254"/>
    </location>
</feature>
<keyword evidence="8" id="KW-1185">Reference proteome</keyword>
<dbReference type="OrthoDB" id="10250504at2759"/>
<dbReference type="Gene3D" id="3.30.1490.120">
    <property type="entry name" value="RNA polymerase Rpb7-like, N-terminal domain"/>
    <property type="match status" value="1"/>
</dbReference>
<dbReference type="AlphaFoldDB" id="A0A9N9BXQ2"/>
<reference evidence="7" key="1">
    <citation type="submission" date="2021-06" db="EMBL/GenBank/DDBJ databases">
        <authorList>
            <person name="Kallberg Y."/>
            <person name="Tangrot J."/>
            <person name="Rosling A."/>
        </authorList>
    </citation>
    <scope>NUCLEOTIDE SEQUENCE</scope>
    <source>
        <strain evidence="7">MT106</strain>
    </source>
</reference>
<gene>
    <name evidence="7" type="ORF">AGERDE_LOCUS8244</name>
</gene>
<dbReference type="PANTHER" id="PTHR12709">
    <property type="entry name" value="DNA-DIRECTED RNA POLYMERASE II, III"/>
    <property type="match status" value="1"/>
</dbReference>
<keyword evidence="2" id="KW-0240">DNA-directed RNA polymerase</keyword>